<dbReference type="Proteomes" id="UP001416393">
    <property type="component" value="Unassembled WGS sequence"/>
</dbReference>
<reference evidence="12 13" key="1">
    <citation type="submission" date="2024-01" db="EMBL/GenBank/DDBJ databases">
        <title>Mariniflexile litorale sp. nov., isolated from the shallow sediments of the Sea of Japan.</title>
        <authorList>
            <person name="Romanenko L."/>
            <person name="Bystritskaya E."/>
            <person name="Isaeva M."/>
        </authorList>
    </citation>
    <scope>NUCLEOTIDE SEQUENCE [LARGE SCALE GENOMIC DNA]</scope>
    <source>
        <strain evidence="12 13">KCTC 32427</strain>
    </source>
</reference>
<dbReference type="InterPro" id="IPR011054">
    <property type="entry name" value="Rudment_hybrid_motif"/>
</dbReference>
<evidence type="ECO:0000256" key="10">
    <source>
        <dbReference type="PROSITE-ProRule" id="PRU00409"/>
    </source>
</evidence>
<evidence type="ECO:0000256" key="5">
    <source>
        <dbReference type="ARBA" id="ARBA00022755"/>
    </source>
</evidence>
<sequence>MKTQQPLSKNFLFVSRWGESLDIINTIKLEGHDVKMFIEDKASKEIGYGFVKKVAQWEKHIDWADIIVFDYTGYGKIASKLRASGKLVIGGTEYTDNLELDRNFGQSELQKHKIKVIPSKEFTSFGDAIKYIEAYPNTYVIKPCGETQELKQLLFVGSDDEGLDAIRVLKAYEKSWGNDFGNFQLQRKVKGVEVSIAAFFNGNEFIYPINITFEHKKLFPKELGVSTGEMGTSMFWTKDSPIFETTLLKFQSTLAKHNFIGHIDINCIVNGHGIYPLEFTSRFGYPQIFIQRAGINEPMGELFLKLAEKKKFKINVKKGFQVGAFIVVPPFPYEDKKTFNLFSKDAVVVFKKNGKEGVHPMHLKKVNDEWLITGNTGIAVLVTGTGNTMKDAQKMMYNRINNVIINNGYYRTDIGDRWTEDSDKLWSWGLL</sequence>
<proteinExistence type="inferred from homology"/>
<dbReference type="InterPro" id="IPR037123">
    <property type="entry name" value="PRibGlycinamide_synth_C_sf"/>
</dbReference>
<dbReference type="SMART" id="SM01209">
    <property type="entry name" value="GARS_A"/>
    <property type="match status" value="1"/>
</dbReference>
<evidence type="ECO:0000256" key="6">
    <source>
        <dbReference type="ARBA" id="ARBA00022840"/>
    </source>
</evidence>
<evidence type="ECO:0000256" key="4">
    <source>
        <dbReference type="ARBA" id="ARBA00022741"/>
    </source>
</evidence>
<organism evidence="12 13">
    <name type="scientific">Mariniflexile soesokkakense</name>
    <dbReference type="NCBI Taxonomy" id="1343160"/>
    <lineage>
        <taxon>Bacteria</taxon>
        <taxon>Pseudomonadati</taxon>
        <taxon>Bacteroidota</taxon>
        <taxon>Flavobacteriia</taxon>
        <taxon>Flavobacteriales</taxon>
        <taxon>Flavobacteriaceae</taxon>
        <taxon>Mariniflexile</taxon>
    </lineage>
</organism>
<dbReference type="InterPro" id="IPR011761">
    <property type="entry name" value="ATP-grasp"/>
</dbReference>
<evidence type="ECO:0000256" key="9">
    <source>
        <dbReference type="ARBA" id="ARBA00042864"/>
    </source>
</evidence>
<dbReference type="RefSeq" id="WP_346240475.1">
    <property type="nucleotide sequence ID" value="NZ_JAZHYP010000002.1"/>
</dbReference>
<keyword evidence="3 12" id="KW-0436">Ligase</keyword>
<evidence type="ECO:0000259" key="11">
    <source>
        <dbReference type="PROSITE" id="PS50975"/>
    </source>
</evidence>
<evidence type="ECO:0000256" key="2">
    <source>
        <dbReference type="ARBA" id="ARBA00013255"/>
    </source>
</evidence>
<dbReference type="InterPro" id="IPR020560">
    <property type="entry name" value="PRibGlycinamide_synth_C-dom"/>
</dbReference>
<evidence type="ECO:0000256" key="7">
    <source>
        <dbReference type="ARBA" id="ARBA00038345"/>
    </source>
</evidence>
<dbReference type="InterPro" id="IPR020561">
    <property type="entry name" value="PRibGlycinamid_synth_ATP-grasp"/>
</dbReference>
<dbReference type="PANTHER" id="PTHR43472:SF1">
    <property type="entry name" value="PHOSPHORIBOSYLAMINE--GLYCINE LIGASE, CHLOROPLASTIC"/>
    <property type="match status" value="1"/>
</dbReference>
<dbReference type="GO" id="GO:0016874">
    <property type="term" value="F:ligase activity"/>
    <property type="evidence" value="ECO:0007669"/>
    <property type="project" value="UniProtKB-KW"/>
</dbReference>
<comment type="caution">
    <text evidence="12">The sequence shown here is derived from an EMBL/GenBank/DDBJ whole genome shotgun (WGS) entry which is preliminary data.</text>
</comment>
<comment type="similarity">
    <text evidence="7">Belongs to the GARS family.</text>
</comment>
<dbReference type="Gene3D" id="3.30.470.20">
    <property type="entry name" value="ATP-grasp fold, B domain"/>
    <property type="match status" value="1"/>
</dbReference>
<evidence type="ECO:0000313" key="12">
    <source>
        <dbReference type="EMBL" id="MEN3322917.1"/>
    </source>
</evidence>
<evidence type="ECO:0000313" key="13">
    <source>
        <dbReference type="Proteomes" id="UP001416393"/>
    </source>
</evidence>
<evidence type="ECO:0000256" key="1">
    <source>
        <dbReference type="ARBA" id="ARBA00005174"/>
    </source>
</evidence>
<dbReference type="SUPFAM" id="SSF56059">
    <property type="entry name" value="Glutathione synthetase ATP-binding domain-like"/>
    <property type="match status" value="1"/>
</dbReference>
<dbReference type="InterPro" id="IPR000115">
    <property type="entry name" value="PRibGlycinamide_synth"/>
</dbReference>
<keyword evidence="13" id="KW-1185">Reference proteome</keyword>
<gene>
    <name evidence="12" type="ORF">VP395_04205</name>
</gene>
<comment type="pathway">
    <text evidence="1">Purine metabolism; IMP biosynthesis via de novo pathway; N(1)-(5-phospho-D-ribosyl)glycinamide from 5-phospho-alpha-D-ribose 1-diphosphate: step 2/2.</text>
</comment>
<accession>A0ABV0A7B5</accession>
<dbReference type="Pfam" id="PF01071">
    <property type="entry name" value="GARS_A"/>
    <property type="match status" value="1"/>
</dbReference>
<keyword evidence="5" id="KW-0658">Purine biosynthesis</keyword>
<dbReference type="EMBL" id="JAZHYP010000002">
    <property type="protein sequence ID" value="MEN3322917.1"/>
    <property type="molecule type" value="Genomic_DNA"/>
</dbReference>
<evidence type="ECO:0000256" key="8">
    <source>
        <dbReference type="ARBA" id="ARBA00042242"/>
    </source>
</evidence>
<dbReference type="SMART" id="SM01210">
    <property type="entry name" value="GARS_C"/>
    <property type="match status" value="1"/>
</dbReference>
<name>A0ABV0A7B5_9FLAO</name>
<feature type="domain" description="ATP-grasp" evidence="11">
    <location>
        <begin position="106"/>
        <end position="308"/>
    </location>
</feature>
<keyword evidence="6 10" id="KW-0067">ATP-binding</keyword>
<dbReference type="SUPFAM" id="SSF51246">
    <property type="entry name" value="Rudiment single hybrid motif"/>
    <property type="match status" value="1"/>
</dbReference>
<dbReference type="PROSITE" id="PS50975">
    <property type="entry name" value="ATP_GRASP"/>
    <property type="match status" value="1"/>
</dbReference>
<evidence type="ECO:0000256" key="3">
    <source>
        <dbReference type="ARBA" id="ARBA00022598"/>
    </source>
</evidence>
<dbReference type="EC" id="6.3.4.13" evidence="2"/>
<dbReference type="PANTHER" id="PTHR43472">
    <property type="entry name" value="PHOSPHORIBOSYLAMINE--GLYCINE LIGASE"/>
    <property type="match status" value="1"/>
</dbReference>
<protein>
    <recommendedName>
        <fullName evidence="2">phosphoribosylamine--glycine ligase</fullName>
        <ecNumber evidence="2">6.3.4.13</ecNumber>
    </recommendedName>
    <alternativeName>
        <fullName evidence="8">Glycinamide ribonucleotide synthetase</fullName>
    </alternativeName>
    <alternativeName>
        <fullName evidence="9">Phosphoribosylglycinamide synthetase</fullName>
    </alternativeName>
</protein>
<dbReference type="Gene3D" id="3.90.600.10">
    <property type="entry name" value="Phosphoribosylglycinamide synthetase, C-terminal domain"/>
    <property type="match status" value="1"/>
</dbReference>
<keyword evidence="4 10" id="KW-0547">Nucleotide-binding</keyword>